<protein>
    <recommendedName>
        <fullName evidence="12">Bifunctional inhibitor/plant lipid transfer protein/seed storage helical domain-containing protein</fullName>
    </recommendedName>
</protein>
<dbReference type="SMART" id="SM00499">
    <property type="entry name" value="AAI"/>
    <property type="match status" value="1"/>
</dbReference>
<dbReference type="GO" id="GO:0098552">
    <property type="term" value="C:side of membrane"/>
    <property type="evidence" value="ECO:0007669"/>
    <property type="project" value="UniProtKB-KW"/>
</dbReference>
<dbReference type="Gene3D" id="1.10.110.10">
    <property type="entry name" value="Plant lipid-transfer and hydrophobic proteins"/>
    <property type="match status" value="1"/>
</dbReference>
<evidence type="ECO:0000256" key="11">
    <source>
        <dbReference type="SAM" id="SignalP"/>
    </source>
</evidence>
<name>A0ABD1MA60_9FABA</name>
<evidence type="ECO:0000313" key="13">
    <source>
        <dbReference type="EMBL" id="KAL2332654.1"/>
    </source>
</evidence>
<keyword evidence="4" id="KW-0336">GPI-anchor</keyword>
<keyword evidence="8" id="KW-0449">Lipoprotein</keyword>
<evidence type="ECO:0000256" key="5">
    <source>
        <dbReference type="ARBA" id="ARBA00022729"/>
    </source>
</evidence>
<dbReference type="EMBL" id="JBGMDY010000005">
    <property type="protein sequence ID" value="KAL2332654.1"/>
    <property type="molecule type" value="Genomic_DNA"/>
</dbReference>
<comment type="caution">
    <text evidence="13">The sequence shown here is derived from an EMBL/GenBank/DDBJ whole genome shotgun (WGS) entry which is preliminary data.</text>
</comment>
<keyword evidence="10" id="KW-1133">Transmembrane helix</keyword>
<evidence type="ECO:0000313" key="14">
    <source>
        <dbReference type="Proteomes" id="UP001603857"/>
    </source>
</evidence>
<evidence type="ECO:0000256" key="7">
    <source>
        <dbReference type="ARBA" id="ARBA00023180"/>
    </source>
</evidence>
<sequence length="188" mass="19887">MKMKQLVLVVISTMLLLLGAEAGDDLSTECSKVVEKVIPCLNFATGKESSPKKDCCDAMESMKETNPECLCYVIQQTHKGNPQIKSLGIQEAKLLQLPNLCQLKNASLSNCPKLLGLSPSSPDAAIFTNSSKTTPSSSVSTQSATPVSQNASSDGNMVRGVSMTHVMMVVLAIVVAAIPCGFVSNSYT</sequence>
<reference evidence="13 14" key="1">
    <citation type="submission" date="2024-08" db="EMBL/GenBank/DDBJ databases">
        <title>Insights into the chromosomal genome structure of Flemingia macrophylla.</title>
        <authorList>
            <person name="Ding Y."/>
            <person name="Zhao Y."/>
            <person name="Bi W."/>
            <person name="Wu M."/>
            <person name="Zhao G."/>
            <person name="Gong Y."/>
            <person name="Li W."/>
            <person name="Zhang P."/>
        </authorList>
    </citation>
    <scope>NUCLEOTIDE SEQUENCE [LARGE SCALE GENOMIC DNA]</scope>
    <source>
        <strain evidence="13">DYQJB</strain>
        <tissue evidence="13">Leaf</tissue>
    </source>
</reference>
<evidence type="ECO:0000256" key="1">
    <source>
        <dbReference type="ARBA" id="ARBA00004609"/>
    </source>
</evidence>
<feature type="chain" id="PRO_5044885614" description="Bifunctional inhibitor/plant lipid transfer protein/seed storage helical domain-containing protein" evidence="11">
    <location>
        <begin position="23"/>
        <end position="188"/>
    </location>
</feature>
<comment type="similarity">
    <text evidence="2">Belongs to the plant LTP family.</text>
</comment>
<organism evidence="13 14">
    <name type="scientific">Flemingia macrophylla</name>
    <dbReference type="NCBI Taxonomy" id="520843"/>
    <lineage>
        <taxon>Eukaryota</taxon>
        <taxon>Viridiplantae</taxon>
        <taxon>Streptophyta</taxon>
        <taxon>Embryophyta</taxon>
        <taxon>Tracheophyta</taxon>
        <taxon>Spermatophyta</taxon>
        <taxon>Magnoliopsida</taxon>
        <taxon>eudicotyledons</taxon>
        <taxon>Gunneridae</taxon>
        <taxon>Pentapetalae</taxon>
        <taxon>rosids</taxon>
        <taxon>fabids</taxon>
        <taxon>Fabales</taxon>
        <taxon>Fabaceae</taxon>
        <taxon>Papilionoideae</taxon>
        <taxon>50 kb inversion clade</taxon>
        <taxon>NPAAA clade</taxon>
        <taxon>indigoferoid/millettioid clade</taxon>
        <taxon>Phaseoleae</taxon>
        <taxon>Flemingia</taxon>
    </lineage>
</organism>
<dbReference type="Proteomes" id="UP001603857">
    <property type="component" value="Unassembled WGS sequence"/>
</dbReference>
<dbReference type="InterPro" id="IPR043325">
    <property type="entry name" value="LTSS"/>
</dbReference>
<feature type="region of interest" description="Disordered" evidence="9">
    <location>
        <begin position="126"/>
        <end position="154"/>
    </location>
</feature>
<keyword evidence="14" id="KW-1185">Reference proteome</keyword>
<dbReference type="AlphaFoldDB" id="A0ABD1MA60"/>
<evidence type="ECO:0000256" key="8">
    <source>
        <dbReference type="ARBA" id="ARBA00023288"/>
    </source>
</evidence>
<proteinExistence type="inferred from homology"/>
<evidence type="ECO:0000256" key="3">
    <source>
        <dbReference type="ARBA" id="ARBA00022475"/>
    </source>
</evidence>
<keyword evidence="6" id="KW-1015">Disulfide bond</keyword>
<dbReference type="SUPFAM" id="SSF47699">
    <property type="entry name" value="Bifunctional inhibitor/lipid-transfer protein/seed storage 2S albumin"/>
    <property type="match status" value="1"/>
</dbReference>
<evidence type="ECO:0000256" key="6">
    <source>
        <dbReference type="ARBA" id="ARBA00023157"/>
    </source>
</evidence>
<feature type="transmembrane region" description="Helical" evidence="10">
    <location>
        <begin position="166"/>
        <end position="187"/>
    </location>
</feature>
<dbReference type="PANTHER" id="PTHR33044">
    <property type="entry name" value="BIFUNCTIONAL INHIBITOR/LIPID-TRANSFER PROTEIN/SEED STORAGE 2S ALBUMIN SUPERFAMILY PROTEIN-RELATED"/>
    <property type="match status" value="1"/>
</dbReference>
<accession>A0ABD1MA60</accession>
<feature type="signal peptide" evidence="11">
    <location>
        <begin position="1"/>
        <end position="22"/>
    </location>
</feature>
<evidence type="ECO:0000256" key="10">
    <source>
        <dbReference type="SAM" id="Phobius"/>
    </source>
</evidence>
<dbReference type="GO" id="GO:0005886">
    <property type="term" value="C:plasma membrane"/>
    <property type="evidence" value="ECO:0007669"/>
    <property type="project" value="UniProtKB-SubCell"/>
</dbReference>
<keyword evidence="10" id="KW-0472">Membrane</keyword>
<dbReference type="InterPro" id="IPR036312">
    <property type="entry name" value="Bifun_inhib/LTP/seed_sf"/>
</dbReference>
<feature type="domain" description="Bifunctional inhibitor/plant lipid transfer protein/seed storage helical" evidence="12">
    <location>
        <begin position="30"/>
        <end position="111"/>
    </location>
</feature>
<evidence type="ECO:0000256" key="4">
    <source>
        <dbReference type="ARBA" id="ARBA00022622"/>
    </source>
</evidence>
<evidence type="ECO:0000256" key="2">
    <source>
        <dbReference type="ARBA" id="ARBA00009748"/>
    </source>
</evidence>
<dbReference type="Pfam" id="PF14368">
    <property type="entry name" value="LTP_2"/>
    <property type="match status" value="1"/>
</dbReference>
<evidence type="ECO:0000256" key="9">
    <source>
        <dbReference type="SAM" id="MobiDB-lite"/>
    </source>
</evidence>
<gene>
    <name evidence="13" type="ORF">Fmac_013867</name>
</gene>
<dbReference type="CDD" id="cd00010">
    <property type="entry name" value="AAI_LTSS"/>
    <property type="match status" value="1"/>
</dbReference>
<comment type="subcellular location">
    <subcellularLocation>
        <location evidence="1">Cell membrane</location>
        <topology evidence="1">Lipid-anchor</topology>
        <topology evidence="1">GPI-anchor</topology>
    </subcellularLocation>
</comment>
<keyword evidence="10" id="KW-0812">Transmembrane</keyword>
<feature type="compositionally biased region" description="Low complexity" evidence="9">
    <location>
        <begin position="130"/>
        <end position="149"/>
    </location>
</feature>
<dbReference type="InterPro" id="IPR016140">
    <property type="entry name" value="Bifunc_inhib/LTP/seed_store"/>
</dbReference>
<keyword evidence="3" id="KW-1003">Cell membrane</keyword>
<evidence type="ECO:0000259" key="12">
    <source>
        <dbReference type="SMART" id="SM00499"/>
    </source>
</evidence>
<keyword evidence="7" id="KW-0325">Glycoprotein</keyword>
<keyword evidence="5 11" id="KW-0732">Signal</keyword>